<proteinExistence type="predicted"/>
<dbReference type="EMBL" id="KB741280">
    <property type="protein sequence ID" value="ENN70887.1"/>
    <property type="molecule type" value="Genomic_DNA"/>
</dbReference>
<protein>
    <submittedName>
        <fullName evidence="1">Uncharacterized protein</fullName>
    </submittedName>
</protein>
<evidence type="ECO:0000313" key="1">
    <source>
        <dbReference type="EMBL" id="ENN70887.1"/>
    </source>
</evidence>
<accession>N6TX39</accession>
<organism evidence="1">
    <name type="scientific">Dendroctonus ponderosae</name>
    <name type="common">Mountain pine beetle</name>
    <dbReference type="NCBI Taxonomy" id="77166"/>
    <lineage>
        <taxon>Eukaryota</taxon>
        <taxon>Metazoa</taxon>
        <taxon>Ecdysozoa</taxon>
        <taxon>Arthropoda</taxon>
        <taxon>Hexapoda</taxon>
        <taxon>Insecta</taxon>
        <taxon>Pterygota</taxon>
        <taxon>Neoptera</taxon>
        <taxon>Endopterygota</taxon>
        <taxon>Coleoptera</taxon>
        <taxon>Polyphaga</taxon>
        <taxon>Cucujiformia</taxon>
        <taxon>Curculionidae</taxon>
        <taxon>Scolytinae</taxon>
        <taxon>Dendroctonus</taxon>
    </lineage>
</organism>
<feature type="non-terminal residue" evidence="1">
    <location>
        <position position="1"/>
    </location>
</feature>
<reference evidence="1" key="1">
    <citation type="journal article" date="2013" name="Genome Biol.">
        <title>Draft genome of the mountain pine beetle, Dendroctonus ponderosae Hopkins, a major forest pest.</title>
        <authorList>
            <person name="Keeling C.I."/>
            <person name="Yuen M.M."/>
            <person name="Liao N.Y."/>
            <person name="Docking T.R."/>
            <person name="Chan S.K."/>
            <person name="Taylor G.A."/>
            <person name="Palmquist D.L."/>
            <person name="Jackman S.D."/>
            <person name="Nguyen A."/>
            <person name="Li M."/>
            <person name="Henderson H."/>
            <person name="Janes J.K."/>
            <person name="Zhao Y."/>
            <person name="Pandoh P."/>
            <person name="Moore R."/>
            <person name="Sperling F.A."/>
            <person name="Huber D.P."/>
            <person name="Birol I."/>
            <person name="Jones S.J."/>
            <person name="Bohlmann J."/>
        </authorList>
    </citation>
    <scope>NUCLEOTIDE SEQUENCE</scope>
</reference>
<dbReference type="OrthoDB" id="312015at2759"/>
<dbReference type="HOGENOM" id="CLU_909912_0_0_1"/>
<dbReference type="AlphaFoldDB" id="N6TX39"/>
<gene>
    <name evidence="1" type="ORF">YQE_12292</name>
</gene>
<dbReference type="OMA" id="ETQHEHE"/>
<sequence>MAHRILTSECRAVGSGNTVMFGFRCYLLETSSVSRNWKAGSLKSVQANLNFERQFPMHFFASSAFPDLEEVARELEKIEGKYSPKTTKKHCKMPMELRDNLTVLSKEFDSFGLPSIDMENPLIEILKDVVKCSRDLAQIHRNTLNIIQDKNIQNVVQRNRHKELYDKYDDSLSHIDKLRETCMDMKNNKHSLVKDIKELKQRDRIHQDEMANLKRVNNAKLHSLERKVQALNAEIDRLKELCGEDIVSECTKNELALKLLKKHKVDEGIYKSTIHTLQERNRELRDQMLNLKEDIILARAHKSSAS</sequence>
<name>N6TX39_DENPD</name>